<proteinExistence type="predicted"/>
<accession>A0A2V1CZC6</accession>
<keyword evidence="2" id="KW-1185">Reference proteome</keyword>
<protein>
    <submittedName>
        <fullName evidence="1">Uncharacterized protein</fullName>
    </submittedName>
</protein>
<sequence>MPRLWRTVRVPAMPPLGCAFAEHRARSCSRNRTPANPSSIGTCFIVCTGKRAIFRFYPWSSKYHGALHATMARSRDRRAVGWSGVKLA</sequence>
<name>A0A2V1CZC6_9PLEO</name>
<dbReference type="Proteomes" id="UP000244855">
    <property type="component" value="Unassembled WGS sequence"/>
</dbReference>
<dbReference type="AlphaFoldDB" id="A0A2V1CZC6"/>
<reference evidence="1 2" key="1">
    <citation type="journal article" date="2018" name="Sci. Rep.">
        <title>Comparative genomics provides insights into the lifestyle and reveals functional heterogeneity of dark septate endophytic fungi.</title>
        <authorList>
            <person name="Knapp D.G."/>
            <person name="Nemeth J.B."/>
            <person name="Barry K."/>
            <person name="Hainaut M."/>
            <person name="Henrissat B."/>
            <person name="Johnson J."/>
            <person name="Kuo A."/>
            <person name="Lim J.H.P."/>
            <person name="Lipzen A."/>
            <person name="Nolan M."/>
            <person name="Ohm R.A."/>
            <person name="Tamas L."/>
            <person name="Grigoriev I.V."/>
            <person name="Spatafora J.W."/>
            <person name="Nagy L.G."/>
            <person name="Kovacs G.M."/>
        </authorList>
    </citation>
    <scope>NUCLEOTIDE SEQUENCE [LARGE SCALE GENOMIC DNA]</scope>
    <source>
        <strain evidence="1 2">DSE2036</strain>
    </source>
</reference>
<gene>
    <name evidence="1" type="ORF">DM02DRAFT_620696</name>
</gene>
<dbReference type="EMBL" id="KZ805964">
    <property type="protein sequence ID" value="PVH91098.1"/>
    <property type="molecule type" value="Genomic_DNA"/>
</dbReference>
<feature type="non-terminal residue" evidence="1">
    <location>
        <position position="88"/>
    </location>
</feature>
<evidence type="ECO:0000313" key="1">
    <source>
        <dbReference type="EMBL" id="PVH91098.1"/>
    </source>
</evidence>
<evidence type="ECO:0000313" key="2">
    <source>
        <dbReference type="Proteomes" id="UP000244855"/>
    </source>
</evidence>
<organism evidence="1 2">
    <name type="scientific">Periconia macrospinosa</name>
    <dbReference type="NCBI Taxonomy" id="97972"/>
    <lineage>
        <taxon>Eukaryota</taxon>
        <taxon>Fungi</taxon>
        <taxon>Dikarya</taxon>
        <taxon>Ascomycota</taxon>
        <taxon>Pezizomycotina</taxon>
        <taxon>Dothideomycetes</taxon>
        <taxon>Pleosporomycetidae</taxon>
        <taxon>Pleosporales</taxon>
        <taxon>Massarineae</taxon>
        <taxon>Periconiaceae</taxon>
        <taxon>Periconia</taxon>
    </lineage>
</organism>